<name>A0AAD3H084_9STRA</name>
<evidence type="ECO:0000313" key="2">
    <source>
        <dbReference type="Proteomes" id="UP001054902"/>
    </source>
</evidence>
<evidence type="ECO:0000313" key="1">
    <source>
        <dbReference type="EMBL" id="GFH45139.1"/>
    </source>
</evidence>
<accession>A0AAD3H084</accession>
<comment type="caution">
    <text evidence="1">The sequence shown here is derived from an EMBL/GenBank/DDBJ whole genome shotgun (WGS) entry which is preliminary data.</text>
</comment>
<sequence>MSKFDVIAQEMYTEAIKPPSSQERTRFSLENWQRGTGGLTDEDRLTLGELYYKADSVFEFGLGESTYIASYVNVPRFSGVDSDAKWVSDARDFVAAKDRTHFRFYFGDIGKTESFGNPVNENLQKIKYNYQIQALFSEQEPFDVYLVDGRYRVACACLSFLHAMKYGADMERVRVATHDNNEKGRGYGVVQEIADVEIRNERLWVYKLKSDVTEEDIARIYYKAMNIKTR</sequence>
<keyword evidence="2" id="KW-1185">Reference proteome</keyword>
<proteinExistence type="predicted"/>
<dbReference type="AlphaFoldDB" id="A0AAD3H084"/>
<dbReference type="Proteomes" id="UP001054902">
    <property type="component" value="Unassembled WGS sequence"/>
</dbReference>
<protein>
    <submittedName>
        <fullName evidence="1">Uncharacterized protein</fullName>
    </submittedName>
</protein>
<organism evidence="1 2">
    <name type="scientific">Chaetoceros tenuissimus</name>
    <dbReference type="NCBI Taxonomy" id="426638"/>
    <lineage>
        <taxon>Eukaryota</taxon>
        <taxon>Sar</taxon>
        <taxon>Stramenopiles</taxon>
        <taxon>Ochrophyta</taxon>
        <taxon>Bacillariophyta</taxon>
        <taxon>Coscinodiscophyceae</taxon>
        <taxon>Chaetocerotophycidae</taxon>
        <taxon>Chaetocerotales</taxon>
        <taxon>Chaetocerotaceae</taxon>
        <taxon>Chaetoceros</taxon>
    </lineage>
</organism>
<dbReference type="InterPro" id="IPR029063">
    <property type="entry name" value="SAM-dependent_MTases_sf"/>
</dbReference>
<dbReference type="Gene3D" id="3.40.50.150">
    <property type="entry name" value="Vaccinia Virus protein VP39"/>
    <property type="match status" value="1"/>
</dbReference>
<dbReference type="EMBL" id="BLLK01000020">
    <property type="protein sequence ID" value="GFH45139.1"/>
    <property type="molecule type" value="Genomic_DNA"/>
</dbReference>
<reference evidence="1 2" key="1">
    <citation type="journal article" date="2021" name="Sci. Rep.">
        <title>The genome of the diatom Chaetoceros tenuissimus carries an ancient integrated fragment of an extant virus.</title>
        <authorList>
            <person name="Hongo Y."/>
            <person name="Kimura K."/>
            <person name="Takaki Y."/>
            <person name="Yoshida Y."/>
            <person name="Baba S."/>
            <person name="Kobayashi G."/>
            <person name="Nagasaki K."/>
            <person name="Hano T."/>
            <person name="Tomaru Y."/>
        </authorList>
    </citation>
    <scope>NUCLEOTIDE SEQUENCE [LARGE SCALE GENOMIC DNA]</scope>
    <source>
        <strain evidence="1 2">NIES-3715</strain>
    </source>
</reference>
<gene>
    <name evidence="1" type="ORF">CTEN210_01613</name>
</gene>